<accession>A0ABQ1LPV4</accession>
<feature type="domain" description="Rhamnogalacturonan lyase family 11 C-terminal" evidence="2">
    <location>
        <begin position="92"/>
        <end position="595"/>
    </location>
</feature>
<dbReference type="InterPro" id="IPR049366">
    <property type="entry name" value="RGL11_C"/>
</dbReference>
<dbReference type="PANTHER" id="PTHR43118">
    <property type="entry name" value="RHAMNOGALACTURONAN LYASE (EUROFUNG)"/>
    <property type="match status" value="1"/>
</dbReference>
<dbReference type="PANTHER" id="PTHR43118:SF1">
    <property type="entry name" value="RHAMNOGALACTURONAN LYASE (EUROFUNG)"/>
    <property type="match status" value="1"/>
</dbReference>
<protein>
    <submittedName>
        <fullName evidence="3">Rhamnogalacturonan endolyase YesW</fullName>
    </submittedName>
</protein>
<dbReference type="EMBL" id="BMFD01000001">
    <property type="protein sequence ID" value="GGC27441.1"/>
    <property type="molecule type" value="Genomic_DNA"/>
</dbReference>
<evidence type="ECO:0000259" key="2">
    <source>
        <dbReference type="Pfam" id="PF21348"/>
    </source>
</evidence>
<dbReference type="InterPro" id="IPR013783">
    <property type="entry name" value="Ig-like_fold"/>
</dbReference>
<evidence type="ECO:0000259" key="1">
    <source>
        <dbReference type="Pfam" id="PF18370"/>
    </source>
</evidence>
<evidence type="ECO:0000313" key="4">
    <source>
        <dbReference type="Proteomes" id="UP000635885"/>
    </source>
</evidence>
<dbReference type="SUPFAM" id="SSF69318">
    <property type="entry name" value="Integrin alpha N-terminal domain"/>
    <property type="match status" value="1"/>
</dbReference>
<sequence>MVVIPLNGNQSYIGWRLLRNDPENVTFDLFRQENEQRIKLNQEPISATTDFVDHTFQIDRDTKYELVTLLNGIQLGQSEFAKIPANTTTEQYLSIPLQIPEGGEIGGVKYDYSANDVSVGDLDGDGEYEIILKWQPSNAKNPPQLGLTGNQILDAYKMDGTFLWRIDLGINIRSGAAYTQFLVYDFDGDGKAEMICKTADGSIDGLGNIIGEANKDWRNHDSQDRKFFGKIAEGPEYLTVFEGATGKALQSEIYVPNRYPIDGWGGIGGNGGNDDSASRSDRFSACVAYLDGMLPSAVMIRGWYGRTVAAAWDYRDGKLTQKWVFDSSLPEWEGYSGMANHSVTVGDFDGDGNDEICVGAMTINHDGKGLFTTGLRHGDALHAGDLDPNRPGMEVFGIHENEGRTIPLGTPASALFDAKTGEIIWSNNPGSDAGRGMTADIDPRYPGVELWGAPGGTRRVDTGEVIYPETPNSTNFGIWWDGDLLRELLDKTTISKWNWEEKKTVPIFSPEGVDSNNGTKSTPCLTADLLGDWREEVIWRTADNSELRIYTTTIPAQNRIVTLMHDPMYRLAIAWQNVAYNQPPHPSFFIGEGMER</sequence>
<evidence type="ECO:0000313" key="3">
    <source>
        <dbReference type="EMBL" id="GGC27441.1"/>
    </source>
</evidence>
<dbReference type="InterPro" id="IPR041624">
    <property type="entry name" value="RGI_lyase"/>
</dbReference>
<gene>
    <name evidence="3" type="primary">yesW</name>
    <name evidence="3" type="ORF">GCM10010993_03130</name>
</gene>
<name>A0ABQ1LPV4_9BACT</name>
<reference evidence="4" key="1">
    <citation type="journal article" date="2019" name="Int. J. Syst. Evol. Microbiol.">
        <title>The Global Catalogue of Microorganisms (GCM) 10K type strain sequencing project: providing services to taxonomists for standard genome sequencing and annotation.</title>
        <authorList>
            <consortium name="The Broad Institute Genomics Platform"/>
            <consortium name="The Broad Institute Genome Sequencing Center for Infectious Disease"/>
            <person name="Wu L."/>
            <person name="Ma J."/>
        </authorList>
    </citation>
    <scope>NUCLEOTIDE SEQUENCE [LARGE SCALE GENOMIC DNA]</scope>
    <source>
        <strain evidence="4">CGMCC 1.12479</strain>
    </source>
</reference>
<feature type="domain" description="Rhamnogalacturonan I lyase beta-sheet" evidence="1">
    <location>
        <begin position="9"/>
        <end position="80"/>
    </location>
</feature>
<organism evidence="3 4">
    <name type="scientific">Belliella aquatica</name>
    <dbReference type="NCBI Taxonomy" id="1323734"/>
    <lineage>
        <taxon>Bacteria</taxon>
        <taxon>Pseudomonadati</taxon>
        <taxon>Bacteroidota</taxon>
        <taxon>Cytophagia</taxon>
        <taxon>Cytophagales</taxon>
        <taxon>Cyclobacteriaceae</taxon>
        <taxon>Belliella</taxon>
    </lineage>
</organism>
<dbReference type="Pfam" id="PF18370">
    <property type="entry name" value="RGI_lyase"/>
    <property type="match status" value="1"/>
</dbReference>
<dbReference type="Pfam" id="PF21348">
    <property type="entry name" value="RGL11_C"/>
    <property type="match status" value="1"/>
</dbReference>
<dbReference type="CDD" id="cd10318">
    <property type="entry name" value="RGL11"/>
    <property type="match status" value="1"/>
</dbReference>
<proteinExistence type="predicted"/>
<dbReference type="InterPro" id="IPR028994">
    <property type="entry name" value="Integrin_alpha_N"/>
</dbReference>
<dbReference type="Proteomes" id="UP000635885">
    <property type="component" value="Unassembled WGS sequence"/>
</dbReference>
<dbReference type="InterPro" id="IPR034641">
    <property type="entry name" value="RGL11"/>
</dbReference>
<dbReference type="Gene3D" id="2.60.40.10">
    <property type="entry name" value="Immunoglobulins"/>
    <property type="match status" value="1"/>
</dbReference>
<comment type="caution">
    <text evidence="3">The sequence shown here is derived from an EMBL/GenBank/DDBJ whole genome shotgun (WGS) entry which is preliminary data.</text>
</comment>
<keyword evidence="4" id="KW-1185">Reference proteome</keyword>